<keyword evidence="1" id="KW-0732">Signal</keyword>
<dbReference type="AlphaFoldDB" id="A0A199NZP6"/>
<gene>
    <name evidence="2" type="ORF">A6R73_00530</name>
</gene>
<proteinExistence type="predicted"/>
<dbReference type="InterPro" id="IPR010870">
    <property type="entry name" value="Porin_O/P"/>
</dbReference>
<comment type="caution">
    <text evidence="2">The sequence shown here is derived from an EMBL/GenBank/DDBJ whole genome shotgun (WGS) entry which is preliminary data.</text>
</comment>
<organism evidence="2 3">
    <name type="scientific">Xanthomonas graminis pv. poae</name>
    <dbReference type="NCBI Taxonomy" id="227946"/>
    <lineage>
        <taxon>Bacteria</taxon>
        <taxon>Pseudomonadati</taxon>
        <taxon>Pseudomonadota</taxon>
        <taxon>Gammaproteobacteria</taxon>
        <taxon>Lysobacterales</taxon>
        <taxon>Lysobacteraceae</taxon>
        <taxon>Xanthomonas</taxon>
        <taxon>Xanthomonas translucens group</taxon>
        <taxon>Xanthomonas graminis</taxon>
    </lineage>
</organism>
<dbReference type="EMBL" id="LWSU01000231">
    <property type="protein sequence ID" value="OAX54402.1"/>
    <property type="molecule type" value="Genomic_DNA"/>
</dbReference>
<feature type="signal peptide" evidence="1">
    <location>
        <begin position="1"/>
        <end position="20"/>
    </location>
</feature>
<dbReference type="Pfam" id="PF07396">
    <property type="entry name" value="Porin_O_P"/>
    <property type="match status" value="1"/>
</dbReference>
<sequence>MRHTLLFAALCLTAAAPAAAAAANGFDDWPTKVAFNDGTELAVTGNYGYDWNNFSDDDARLEDDNTFRRKEFGATLKKKGVYDAMVYFDFQSKLWLDVFFRFETKALFGSDYGKVRLGYIKVPVGLEGVTSSRADSFLETALPIQAIYQGRRTGVEWTFERPQYLLQAGTYGGKDLQGDNPGTTQAVRGVWTPFKAEGDVLHLGLAYSQENPRGYHNGLDVSFSPRVRLRARPEAGLTDVRLVDSGTLVDADQVRRTGLEGIWIKGPFSMQGEALRAEVTRDNGRPDYTADGQYVFASYVLTGESRPYSAGNVANVKPANAYGAVEVLARYSRLDLDDGSVLGGRQHDWTLGANWYLTSHFKFQANYVRADAERAGVHTKPNSIDLRAQVQF</sequence>
<evidence type="ECO:0000256" key="1">
    <source>
        <dbReference type="SAM" id="SignalP"/>
    </source>
</evidence>
<reference evidence="2 3" key="1">
    <citation type="submission" date="2016-04" db="EMBL/GenBank/DDBJ databases">
        <title>Xanthomonas translucens phylogeny.</title>
        <authorList>
            <person name="Langlois P."/>
        </authorList>
    </citation>
    <scope>NUCLEOTIDE SEQUENCE [LARGE SCALE GENOMIC DNA]</scope>
    <source>
        <strain evidence="2 3">B99</strain>
    </source>
</reference>
<dbReference type="RefSeq" id="WP_064540658.1">
    <property type="nucleotide sequence ID" value="NZ_LWSU01000231.1"/>
</dbReference>
<name>A0A199NZP6_9XANT</name>
<dbReference type="InterPro" id="IPR023614">
    <property type="entry name" value="Porin_dom_sf"/>
</dbReference>
<dbReference type="Gene3D" id="2.40.160.10">
    <property type="entry name" value="Porin"/>
    <property type="match status" value="1"/>
</dbReference>
<evidence type="ECO:0000313" key="2">
    <source>
        <dbReference type="EMBL" id="OAX54402.1"/>
    </source>
</evidence>
<protein>
    <submittedName>
        <fullName evidence="2">Porin</fullName>
    </submittedName>
</protein>
<dbReference type="Proteomes" id="UP000093858">
    <property type="component" value="Unassembled WGS sequence"/>
</dbReference>
<evidence type="ECO:0000313" key="3">
    <source>
        <dbReference type="Proteomes" id="UP000093858"/>
    </source>
</evidence>
<accession>A0A199NZP6</accession>
<feature type="chain" id="PRO_5008282259" evidence="1">
    <location>
        <begin position="21"/>
        <end position="392"/>
    </location>
</feature>
<dbReference type="SUPFAM" id="SSF56935">
    <property type="entry name" value="Porins"/>
    <property type="match status" value="1"/>
</dbReference>